<dbReference type="InterPro" id="IPR030959">
    <property type="entry name" value="GWxTD_dom"/>
</dbReference>
<organism evidence="3">
    <name type="scientific">candidate division WOR-3 bacterium</name>
    <dbReference type="NCBI Taxonomy" id="2052148"/>
    <lineage>
        <taxon>Bacteria</taxon>
        <taxon>Bacteria division WOR-3</taxon>
    </lineage>
</organism>
<protein>
    <submittedName>
        <fullName evidence="3">GWxTD domain-containing protein</fullName>
    </submittedName>
</protein>
<comment type="caution">
    <text evidence="3">The sequence shown here is derived from an EMBL/GenBank/DDBJ whole genome shotgun (WGS) entry which is preliminary data.</text>
</comment>
<feature type="region of interest" description="Disordered" evidence="1">
    <location>
        <begin position="439"/>
        <end position="458"/>
    </location>
</feature>
<dbReference type="AlphaFoldDB" id="A0A7C4CDD5"/>
<gene>
    <name evidence="3" type="ORF">ENS41_02900</name>
</gene>
<sequence>MAGRLVGWRLTVLLALGLLANAGWSGGRGSLGFVVDWAAFRADETSARLEFAYGVPHDQLRRFVVEDGRLVARFVVDFEIAGLDNGYRETGTFGRRASLRSFAEAEVARRVFVDQFSVVVPAGTYMYRVTVAESTGDTQGVEPVRAGTVVDTVQVPDFRSGMSISSLQLGADVLADTATGEYALVPNPGRRYGLTAQNGSTVTGGSDRVLVYFEGYNLVQDTAPYLARCFVLRGRGGSDTALAPPALRRAKSGRTVATVLGVSIDGLAPGDYLLGVELTDMTTGRSVVGKREFTVGSSPGIDRSPSPYRLEMGELERKYYSELNFIATPREIAYYNSLPDSGREAWLAAFWSRRNLTEFARRMELAETRYATGRTAGTRTDRGRVYVKYGEPDAVERKTIEMDVKPREYWYYYQQGLTFVFIDMRGDGDFRLVYSNSPDEPKTGLESLLSPEEQGQFK</sequence>
<proteinExistence type="predicted"/>
<dbReference type="Pfam" id="PF20094">
    <property type="entry name" value="GWxTD_dom"/>
    <property type="match status" value="1"/>
</dbReference>
<reference evidence="3" key="1">
    <citation type="journal article" date="2020" name="mSystems">
        <title>Genome- and Community-Level Interaction Insights into Carbon Utilization and Element Cycling Functions of Hydrothermarchaeota in Hydrothermal Sediment.</title>
        <authorList>
            <person name="Zhou Z."/>
            <person name="Liu Y."/>
            <person name="Xu W."/>
            <person name="Pan J."/>
            <person name="Luo Z.H."/>
            <person name="Li M."/>
        </authorList>
    </citation>
    <scope>NUCLEOTIDE SEQUENCE [LARGE SCALE GENOMIC DNA]</scope>
    <source>
        <strain evidence="3">SpSt-488</strain>
    </source>
</reference>
<evidence type="ECO:0000256" key="1">
    <source>
        <dbReference type="SAM" id="MobiDB-lite"/>
    </source>
</evidence>
<evidence type="ECO:0000313" key="3">
    <source>
        <dbReference type="EMBL" id="HGK27884.1"/>
    </source>
</evidence>
<accession>A0A7C4CDD5</accession>
<dbReference type="NCBIfam" id="TIGR04514">
    <property type="entry name" value="GWxTD_dom"/>
    <property type="match status" value="1"/>
</dbReference>
<feature type="domain" description="GWxTD" evidence="2">
    <location>
        <begin position="352"/>
        <end position="421"/>
    </location>
</feature>
<dbReference type="EMBL" id="DSUT01000053">
    <property type="protein sequence ID" value="HGK27884.1"/>
    <property type="molecule type" value="Genomic_DNA"/>
</dbReference>
<name>A0A7C4CDD5_UNCW3</name>
<evidence type="ECO:0000259" key="2">
    <source>
        <dbReference type="Pfam" id="PF20094"/>
    </source>
</evidence>